<dbReference type="Pfam" id="PF01764">
    <property type="entry name" value="Lipase_3"/>
    <property type="match status" value="1"/>
</dbReference>
<feature type="region of interest" description="Disordered" evidence="1">
    <location>
        <begin position="1"/>
        <end position="28"/>
    </location>
</feature>
<proteinExistence type="predicted"/>
<dbReference type="PANTHER" id="PTHR31479:SF2">
    <property type="entry name" value="ALPHA_BETA-HYDROLASES SUPERFAMILY PROTEIN"/>
    <property type="match status" value="1"/>
</dbReference>
<feature type="compositionally biased region" description="Basic and acidic residues" evidence="1">
    <location>
        <begin position="1"/>
        <end position="11"/>
    </location>
</feature>
<keyword evidence="4" id="KW-1185">Reference proteome</keyword>
<reference evidence="3 4" key="1">
    <citation type="submission" date="2020-08" db="EMBL/GenBank/DDBJ databases">
        <title>Plant Genome Project.</title>
        <authorList>
            <person name="Zhang R.-G."/>
        </authorList>
    </citation>
    <scope>NUCLEOTIDE SEQUENCE [LARGE SCALE GENOMIC DNA]</scope>
    <source>
        <tissue evidence="3">Rhizome</tissue>
    </source>
</reference>
<dbReference type="SUPFAM" id="SSF53474">
    <property type="entry name" value="alpha/beta-Hydrolases"/>
    <property type="match status" value="1"/>
</dbReference>
<evidence type="ECO:0000313" key="3">
    <source>
        <dbReference type="EMBL" id="KAG6476307.1"/>
    </source>
</evidence>
<dbReference type="Proteomes" id="UP000734854">
    <property type="component" value="Unassembled WGS sequence"/>
</dbReference>
<feature type="domain" description="Fungal lipase-type" evidence="2">
    <location>
        <begin position="227"/>
        <end position="268"/>
    </location>
</feature>
<dbReference type="InterPro" id="IPR029058">
    <property type="entry name" value="AB_hydrolase_fold"/>
</dbReference>
<name>A0A8J5F087_ZINOF</name>
<evidence type="ECO:0000313" key="4">
    <source>
        <dbReference type="Proteomes" id="UP000734854"/>
    </source>
</evidence>
<protein>
    <recommendedName>
        <fullName evidence="2">Fungal lipase-type domain-containing protein</fullName>
    </recommendedName>
</protein>
<dbReference type="InterPro" id="IPR002921">
    <property type="entry name" value="Fungal_lipase-type"/>
</dbReference>
<dbReference type="Gene3D" id="3.40.50.1820">
    <property type="entry name" value="alpha/beta hydrolase"/>
    <property type="match status" value="1"/>
</dbReference>
<dbReference type="GO" id="GO:0006629">
    <property type="term" value="P:lipid metabolic process"/>
    <property type="evidence" value="ECO:0007669"/>
    <property type="project" value="InterPro"/>
</dbReference>
<dbReference type="AlphaFoldDB" id="A0A8J5F087"/>
<gene>
    <name evidence="3" type="ORF">ZIOFF_065546</name>
</gene>
<dbReference type="PANTHER" id="PTHR31479">
    <property type="entry name" value="ALPHA/BETA-HYDROLASES SUPERFAMILY PROTEIN"/>
    <property type="match status" value="1"/>
</dbReference>
<accession>A0A8J5F087</accession>
<evidence type="ECO:0000256" key="1">
    <source>
        <dbReference type="SAM" id="MobiDB-lite"/>
    </source>
</evidence>
<sequence length="435" mass="48739">MLKFDHGRNPADRGWNPTRSRPESGRCQTRVGSQLDFNRNPAKSSRDLATTKATAIAARFWSGFRLSMGGRLVGCRRRGVGATGGWRPAGQRRGGEAGTHRRERRARRGWNCLHHRRSVIACLVQGAYVLELDRQYDRKDHDAIAPPWWESFGFELTGTLIDDVDSSIFGAIYKYKPPASKDSSVEDAPKFVIAFRGTVRRKESLTRDSLLDLNIIKNGLHKTSRYTIAMQAVRNVVSTARSSNIWLSGHSLGSAIAILVGKNMAKLGMLLETFLFNPPFVSAPIESIKDKTIKQGIRIAGSLITAGLSIALKDKLEESSPKDSFAILATWMPHLFVNPSDYICSEYIGYFEHRTFMNKLGYGNIEKLATQNSIGCLFVRAFGNDSDPLHLLPSANLTVNLSHSPDFTTAHAVHQWWLPDQHLQSKQHHYLEMHR</sequence>
<dbReference type="EMBL" id="JACMSC010000018">
    <property type="protein sequence ID" value="KAG6476307.1"/>
    <property type="molecule type" value="Genomic_DNA"/>
</dbReference>
<comment type="caution">
    <text evidence="3">The sequence shown here is derived from an EMBL/GenBank/DDBJ whole genome shotgun (WGS) entry which is preliminary data.</text>
</comment>
<evidence type="ECO:0000259" key="2">
    <source>
        <dbReference type="Pfam" id="PF01764"/>
    </source>
</evidence>
<organism evidence="3 4">
    <name type="scientific">Zingiber officinale</name>
    <name type="common">Ginger</name>
    <name type="synonym">Amomum zingiber</name>
    <dbReference type="NCBI Taxonomy" id="94328"/>
    <lineage>
        <taxon>Eukaryota</taxon>
        <taxon>Viridiplantae</taxon>
        <taxon>Streptophyta</taxon>
        <taxon>Embryophyta</taxon>
        <taxon>Tracheophyta</taxon>
        <taxon>Spermatophyta</taxon>
        <taxon>Magnoliopsida</taxon>
        <taxon>Liliopsida</taxon>
        <taxon>Zingiberales</taxon>
        <taxon>Zingiberaceae</taxon>
        <taxon>Zingiber</taxon>
    </lineage>
</organism>